<organism evidence="2 3">
    <name type="scientific">Eremothecium sinecaudum</name>
    <dbReference type="NCBI Taxonomy" id="45286"/>
    <lineage>
        <taxon>Eukaryota</taxon>
        <taxon>Fungi</taxon>
        <taxon>Dikarya</taxon>
        <taxon>Ascomycota</taxon>
        <taxon>Saccharomycotina</taxon>
        <taxon>Saccharomycetes</taxon>
        <taxon>Saccharomycetales</taxon>
        <taxon>Saccharomycetaceae</taxon>
        <taxon>Eremothecium</taxon>
    </lineage>
</organism>
<evidence type="ECO:0000313" key="2">
    <source>
        <dbReference type="EMBL" id="AMD20999.1"/>
    </source>
</evidence>
<accession>A0A0X8HT54</accession>
<feature type="compositionally biased region" description="Polar residues" evidence="1">
    <location>
        <begin position="294"/>
        <end position="315"/>
    </location>
</feature>
<dbReference type="RefSeq" id="XP_017987995.1">
    <property type="nucleotide sequence ID" value="XM_018132724.1"/>
</dbReference>
<sequence length="445" mass="50711">MHARKRNRGGNPLPTVIKKQKHDDGRAIVTQSIWKSLPRLRERETDIDNTIKSSHVFLILSNEEKLYLKKFIKDISEVIDSKKYVFHERCVELRNFHIMDCCVFLAFVMINLNKFWRKSNENDSCSIIKPFLLRCSIFIHQSCQVKAPIPSRKTSFQSQLAHVSKVPGFKQIEFRSNDLKDLMSGILHQVSNWKFQPPKGSLHKEFADVLSVEKSRLTSAILQLPFFDKVMNLEMAAASNALVIEESKKRLQEHAIKLQEYNDLVVVQKPKNTEEAKPQASENSRPSRHIGASGASSSTSRYQGSVNTHTATDGSTYFHDRKQNSNYVSADDIRKYCIATVDASMDVVAGKSASQITRAYVKCPRTLVDILYQKLTDIRSESNCNIVILNMQTVHESTAWFDKLNVQEYSRVSPPPSTVRVVSIGGVGENCKRALRLLRTFFEQN</sequence>
<keyword evidence="3" id="KW-1185">Reference proteome</keyword>
<name>A0A0X8HT54_9SACH</name>
<feature type="region of interest" description="Disordered" evidence="1">
    <location>
        <begin position="272"/>
        <end position="319"/>
    </location>
</feature>
<dbReference type="AlphaFoldDB" id="A0A0X8HT54"/>
<evidence type="ECO:0000313" key="3">
    <source>
        <dbReference type="Proteomes" id="UP000243052"/>
    </source>
</evidence>
<dbReference type="GO" id="GO:0000398">
    <property type="term" value="P:mRNA splicing, via spliceosome"/>
    <property type="evidence" value="ECO:0007669"/>
    <property type="project" value="InterPro"/>
</dbReference>
<dbReference type="EMBL" id="CP014245">
    <property type="protein sequence ID" value="AMD20999.1"/>
    <property type="molecule type" value="Genomic_DNA"/>
</dbReference>
<dbReference type="GeneID" id="28724272"/>
<dbReference type="OrthoDB" id="4034976at2759"/>
<proteinExistence type="predicted"/>
<dbReference type="GO" id="GO:0003729">
    <property type="term" value="F:mRNA binding"/>
    <property type="evidence" value="ECO:0007669"/>
    <property type="project" value="InterPro"/>
</dbReference>
<dbReference type="Pfam" id="PF19097">
    <property type="entry name" value="Snu56_snRNP"/>
    <property type="match status" value="1"/>
</dbReference>
<reference evidence="2 3" key="1">
    <citation type="submission" date="2016-01" db="EMBL/GenBank/DDBJ databases">
        <title>Genome sequence of the yeast Holleya sinecauda.</title>
        <authorList>
            <person name="Dietrich F.S."/>
        </authorList>
    </citation>
    <scope>NUCLEOTIDE SEQUENCE [LARGE SCALE GENOMIC DNA]</scope>
    <source>
        <strain evidence="2 3">ATCC 58844</strain>
    </source>
</reference>
<protein>
    <submittedName>
        <fullName evidence="2">HEL282Cp</fullName>
    </submittedName>
</protein>
<dbReference type="STRING" id="45286.A0A0X8HT54"/>
<evidence type="ECO:0000256" key="1">
    <source>
        <dbReference type="SAM" id="MobiDB-lite"/>
    </source>
</evidence>
<gene>
    <name evidence="2" type="ORF">AW171_hschr52929</name>
</gene>
<dbReference type="InterPro" id="IPR043954">
    <property type="entry name" value="Snu56_snRNP"/>
</dbReference>
<dbReference type="Proteomes" id="UP000243052">
    <property type="component" value="Chromosome v"/>
</dbReference>